<dbReference type="Pfam" id="PF02080">
    <property type="entry name" value="TrkA_C"/>
    <property type="match status" value="1"/>
</dbReference>
<accession>A0AAP8E2L1</accession>
<feature type="domain" description="RCK N-terminal" evidence="1">
    <location>
        <begin position="7"/>
        <end position="124"/>
    </location>
</feature>
<dbReference type="SUPFAM" id="SSF51735">
    <property type="entry name" value="NAD(P)-binding Rossmann-fold domains"/>
    <property type="match status" value="1"/>
</dbReference>
<reference evidence="3" key="2">
    <citation type="journal article" date="2018" name="Food Control">
        <title>Characterization of Lactococcus lactis isolates from herbs, fruits and vegetables for use as biopreservatives against Listeria monocytogenes in cheese.</title>
        <authorList>
            <person name="Ho V."/>
            <person name="Lo R."/>
            <person name="Bansal N."/>
            <person name="Turner M.S."/>
        </authorList>
    </citation>
    <scope>NUCLEOTIDE SEQUENCE</scope>
    <source>
        <strain evidence="3">537</strain>
    </source>
</reference>
<dbReference type="EMBL" id="MTJS01000002">
    <property type="protein sequence ID" value="PFG89843.1"/>
    <property type="molecule type" value="Genomic_DNA"/>
</dbReference>
<evidence type="ECO:0000259" key="2">
    <source>
        <dbReference type="PROSITE" id="PS51202"/>
    </source>
</evidence>
<protein>
    <submittedName>
        <fullName evidence="3">Potassium transporter TrkA</fullName>
    </submittedName>
</protein>
<dbReference type="InterPro" id="IPR036721">
    <property type="entry name" value="RCK_C_sf"/>
</dbReference>
<evidence type="ECO:0000313" key="4">
    <source>
        <dbReference type="Proteomes" id="UP000225275"/>
    </source>
</evidence>
<dbReference type="SUPFAM" id="SSF116726">
    <property type="entry name" value="TrkA C-terminal domain-like"/>
    <property type="match status" value="1"/>
</dbReference>
<dbReference type="InterPro" id="IPR006037">
    <property type="entry name" value="RCK_C"/>
</dbReference>
<dbReference type="PROSITE" id="PS51202">
    <property type="entry name" value="RCK_C"/>
    <property type="match status" value="1"/>
</dbReference>
<name>A0AAP8E2L1_9LACT</name>
<dbReference type="InterPro" id="IPR036291">
    <property type="entry name" value="NAD(P)-bd_dom_sf"/>
</dbReference>
<dbReference type="InterPro" id="IPR003148">
    <property type="entry name" value="RCK_N"/>
</dbReference>
<dbReference type="RefSeq" id="WP_098394089.1">
    <property type="nucleotide sequence ID" value="NZ_CP066300.1"/>
</dbReference>
<dbReference type="PROSITE" id="PS51201">
    <property type="entry name" value="RCK_N"/>
    <property type="match status" value="1"/>
</dbReference>
<dbReference type="Proteomes" id="UP000225275">
    <property type="component" value="Unassembled WGS sequence"/>
</dbReference>
<proteinExistence type="predicted"/>
<dbReference type="PANTHER" id="PTHR43833:SF7">
    <property type="entry name" value="KTR SYSTEM POTASSIUM UPTAKE PROTEIN C"/>
    <property type="match status" value="1"/>
</dbReference>
<sequence length="221" mass="24832">MKVKKIKKSILIIGLGKFGRYLALKMQDFGNQVMVVDKEEAESQKLATKIDDIFIGDCTNEEVLKSLGVTDFDICFVTIGENFESSITITMLLKKLGAKYTVVKTGSELQSELLRKIGADEIIYPEKELAEKLALKYHTGQSMKSYLELNKDYSIIEMEVPQKWIGSSLMELDLRKKFGLNIIAIKNSNSVNVVPEPVESFREGDVIVVVGQHSTILKYIS</sequence>
<reference evidence="3" key="1">
    <citation type="submission" date="2017-01" db="EMBL/GenBank/DDBJ databases">
        <authorList>
            <person name="Lo R."/>
        </authorList>
    </citation>
    <scope>NUCLEOTIDE SEQUENCE</scope>
    <source>
        <strain evidence="3">537</strain>
    </source>
</reference>
<dbReference type="AlphaFoldDB" id="A0AAP8E2L1"/>
<dbReference type="GO" id="GO:0008324">
    <property type="term" value="F:monoatomic cation transmembrane transporter activity"/>
    <property type="evidence" value="ECO:0007669"/>
    <property type="project" value="InterPro"/>
</dbReference>
<dbReference type="PANTHER" id="PTHR43833">
    <property type="entry name" value="POTASSIUM CHANNEL PROTEIN 2-RELATED-RELATED"/>
    <property type="match status" value="1"/>
</dbReference>
<gene>
    <name evidence="3" type="ORF">BW154_10375</name>
</gene>
<dbReference type="Gene3D" id="3.30.70.1450">
    <property type="entry name" value="Regulator of K+ conductance, C-terminal domain"/>
    <property type="match status" value="1"/>
</dbReference>
<comment type="caution">
    <text evidence="3">The sequence shown here is derived from an EMBL/GenBank/DDBJ whole genome shotgun (WGS) entry which is preliminary data.</text>
</comment>
<feature type="domain" description="RCK C-terminal" evidence="2">
    <location>
        <begin position="141"/>
        <end position="221"/>
    </location>
</feature>
<dbReference type="Pfam" id="PF02254">
    <property type="entry name" value="TrkA_N"/>
    <property type="match status" value="1"/>
</dbReference>
<dbReference type="InterPro" id="IPR050721">
    <property type="entry name" value="Trk_Ktr_HKT_K-transport"/>
</dbReference>
<evidence type="ECO:0000259" key="1">
    <source>
        <dbReference type="PROSITE" id="PS51201"/>
    </source>
</evidence>
<dbReference type="GO" id="GO:0006813">
    <property type="term" value="P:potassium ion transport"/>
    <property type="evidence" value="ECO:0007669"/>
    <property type="project" value="InterPro"/>
</dbReference>
<dbReference type="Gene3D" id="3.40.50.720">
    <property type="entry name" value="NAD(P)-binding Rossmann-like Domain"/>
    <property type="match status" value="1"/>
</dbReference>
<organism evidence="3 4">
    <name type="scientific">Lactococcus lactis</name>
    <dbReference type="NCBI Taxonomy" id="1358"/>
    <lineage>
        <taxon>Bacteria</taxon>
        <taxon>Bacillati</taxon>
        <taxon>Bacillota</taxon>
        <taxon>Bacilli</taxon>
        <taxon>Lactobacillales</taxon>
        <taxon>Streptococcaceae</taxon>
        <taxon>Lactococcus</taxon>
    </lineage>
</organism>
<evidence type="ECO:0000313" key="3">
    <source>
        <dbReference type="EMBL" id="PFG89843.1"/>
    </source>
</evidence>